<dbReference type="AlphaFoldDB" id="A0A1G8L8S8"/>
<evidence type="ECO:0000259" key="1">
    <source>
        <dbReference type="Pfam" id="PF13401"/>
    </source>
</evidence>
<dbReference type="STRING" id="83767.SAMN05660652_03575"/>
<evidence type="ECO:0000313" key="3">
    <source>
        <dbReference type="Proteomes" id="UP000198607"/>
    </source>
</evidence>
<organism evidence="2 3">
    <name type="scientific">Propionivibrio dicarboxylicus</name>
    <dbReference type="NCBI Taxonomy" id="83767"/>
    <lineage>
        <taxon>Bacteria</taxon>
        <taxon>Pseudomonadati</taxon>
        <taxon>Pseudomonadota</taxon>
        <taxon>Betaproteobacteria</taxon>
        <taxon>Rhodocyclales</taxon>
        <taxon>Rhodocyclaceae</taxon>
        <taxon>Propionivibrio</taxon>
    </lineage>
</organism>
<name>A0A1G8L8S8_9RHOO</name>
<keyword evidence="3" id="KW-1185">Reference proteome</keyword>
<dbReference type="GO" id="GO:0016887">
    <property type="term" value="F:ATP hydrolysis activity"/>
    <property type="evidence" value="ECO:0007669"/>
    <property type="project" value="InterPro"/>
</dbReference>
<dbReference type="EMBL" id="FNCY01000021">
    <property type="protein sequence ID" value="SDI52144.1"/>
    <property type="molecule type" value="Genomic_DNA"/>
</dbReference>
<dbReference type="RefSeq" id="WP_091939694.1">
    <property type="nucleotide sequence ID" value="NZ_FNCY01000021.1"/>
</dbReference>
<feature type="domain" description="ORC1/DEAH AAA+ ATPase" evidence="1">
    <location>
        <begin position="28"/>
        <end position="139"/>
    </location>
</feature>
<dbReference type="InterPro" id="IPR052026">
    <property type="entry name" value="ExeA_AAA_ATPase_DNA-bind"/>
</dbReference>
<dbReference type="Pfam" id="PF13401">
    <property type="entry name" value="AAA_22"/>
    <property type="match status" value="1"/>
</dbReference>
<dbReference type="InterPro" id="IPR027417">
    <property type="entry name" value="P-loop_NTPase"/>
</dbReference>
<dbReference type="SUPFAM" id="SSF52540">
    <property type="entry name" value="P-loop containing nucleoside triphosphate hydrolases"/>
    <property type="match status" value="1"/>
</dbReference>
<dbReference type="OrthoDB" id="9797061at2"/>
<dbReference type="PANTHER" id="PTHR35894:SF5">
    <property type="entry name" value="MU-LIKE PROPHAGE FLUMU DNA TRANSPOSITION PROTEIN B"/>
    <property type="match status" value="1"/>
</dbReference>
<dbReference type="InterPro" id="IPR049945">
    <property type="entry name" value="AAA_22"/>
</dbReference>
<protein>
    <recommendedName>
        <fullName evidence="1">ORC1/DEAH AAA+ ATPase domain-containing protein</fullName>
    </recommendedName>
</protein>
<dbReference type="Gene3D" id="3.40.50.300">
    <property type="entry name" value="P-loop containing nucleotide triphosphate hydrolases"/>
    <property type="match status" value="1"/>
</dbReference>
<evidence type="ECO:0000313" key="2">
    <source>
        <dbReference type="EMBL" id="SDI52144.1"/>
    </source>
</evidence>
<proteinExistence type="predicted"/>
<gene>
    <name evidence="2" type="ORF">SAMN05660652_03575</name>
</gene>
<dbReference type="PANTHER" id="PTHR35894">
    <property type="entry name" value="GENERAL SECRETION PATHWAY PROTEIN A-RELATED"/>
    <property type="match status" value="1"/>
</dbReference>
<reference evidence="2 3" key="1">
    <citation type="submission" date="2016-10" db="EMBL/GenBank/DDBJ databases">
        <authorList>
            <person name="de Groot N.N."/>
        </authorList>
    </citation>
    <scope>NUCLEOTIDE SEQUENCE [LARGE SCALE GENOMIC DNA]</scope>
    <source>
        <strain evidence="2 3">DSM 5885</strain>
    </source>
</reference>
<accession>A0A1G8L8S8</accession>
<sequence length="247" mass="27092">MKDVFVKTSNYVAFEAGVNKAMSRGAMEATNVLVYGPPGTGKTENIDHWAVQNDAIHLRANEGWTPRQFMRELATKAGIDSTGSSQALFERLLGYMVGTGTPLVIDEVNFCLADNAAVMEKIRDFSDRTETLVIYAGDERVIPKIGRHTQIASRFAAVVEFKMATLADVRQLCDELAEVRIADDLVAEMHHKSGGRVRSVIDAIAVAERVGRKTGGAVSLSDCVGMELMFDWQTRRSSVVKPLRKGV</sequence>
<dbReference type="Proteomes" id="UP000198607">
    <property type="component" value="Unassembled WGS sequence"/>
</dbReference>